<organism evidence="2 3">
    <name type="scientific">Lacticaseibacillus sharpeae JCM 1186 = DSM 20505</name>
    <dbReference type="NCBI Taxonomy" id="1291052"/>
    <lineage>
        <taxon>Bacteria</taxon>
        <taxon>Bacillati</taxon>
        <taxon>Bacillota</taxon>
        <taxon>Bacilli</taxon>
        <taxon>Lactobacillales</taxon>
        <taxon>Lactobacillaceae</taxon>
        <taxon>Lacticaseibacillus</taxon>
    </lineage>
</organism>
<reference evidence="2 3" key="1">
    <citation type="journal article" date="2015" name="Genome Announc.">
        <title>Expanding the biotechnology potential of lactobacilli through comparative genomics of 213 strains and associated genera.</title>
        <authorList>
            <person name="Sun Z."/>
            <person name="Harris H.M."/>
            <person name="McCann A."/>
            <person name="Guo C."/>
            <person name="Argimon S."/>
            <person name="Zhang W."/>
            <person name="Yang X."/>
            <person name="Jeffery I.B."/>
            <person name="Cooney J.C."/>
            <person name="Kagawa T.F."/>
            <person name="Liu W."/>
            <person name="Song Y."/>
            <person name="Salvetti E."/>
            <person name="Wrobel A."/>
            <person name="Rasinkangas P."/>
            <person name="Parkhill J."/>
            <person name="Rea M.C."/>
            <person name="O'Sullivan O."/>
            <person name="Ritari J."/>
            <person name="Douillard F.P."/>
            <person name="Paul Ross R."/>
            <person name="Yang R."/>
            <person name="Briner A.E."/>
            <person name="Felis G.E."/>
            <person name="de Vos W.M."/>
            <person name="Barrangou R."/>
            <person name="Klaenhammer T.R."/>
            <person name="Caufield P.W."/>
            <person name="Cui Y."/>
            <person name="Zhang H."/>
            <person name="O'Toole P.W."/>
        </authorList>
    </citation>
    <scope>NUCLEOTIDE SEQUENCE [LARGE SCALE GENOMIC DNA]</scope>
    <source>
        <strain evidence="2 3">DSM 20505</strain>
    </source>
</reference>
<dbReference type="SUPFAM" id="SSF55804">
    <property type="entry name" value="Phoshotransferase/anion transport protein"/>
    <property type="match status" value="1"/>
</dbReference>
<dbReference type="STRING" id="1291052.FC18_GL000372"/>
<dbReference type="InterPro" id="IPR002178">
    <property type="entry name" value="PTS_EIIA_type-2_dom"/>
</dbReference>
<dbReference type="OrthoDB" id="370976at2"/>
<protein>
    <submittedName>
        <fullName evidence="2">PTS family fructose mannitol porter component IIA</fullName>
    </submittedName>
</protein>
<evidence type="ECO:0000313" key="3">
    <source>
        <dbReference type="Proteomes" id="UP000051679"/>
    </source>
</evidence>
<comment type="caution">
    <text evidence="2">The sequence shown here is derived from an EMBL/GenBank/DDBJ whole genome shotgun (WGS) entry which is preliminary data.</text>
</comment>
<evidence type="ECO:0000259" key="1">
    <source>
        <dbReference type="PROSITE" id="PS51094"/>
    </source>
</evidence>
<accession>A0A0R1ZJN3</accession>
<dbReference type="InterPro" id="IPR016152">
    <property type="entry name" value="PTrfase/Anion_transptr"/>
</dbReference>
<dbReference type="PANTHER" id="PTHR47738:SF3">
    <property type="entry name" value="PHOSPHOTRANSFERASE SYSTEM MANNITOL_FRUCTOSE-SPECIFIC IIA DOMAIN CONTAINING PROTEIN"/>
    <property type="match status" value="1"/>
</dbReference>
<dbReference type="RefSeq" id="WP_054676801.1">
    <property type="nucleotide sequence ID" value="NZ_AYYO01000055.1"/>
</dbReference>
<dbReference type="InterPro" id="IPR051541">
    <property type="entry name" value="PTS_SugarTrans_NitroReg"/>
</dbReference>
<dbReference type="Proteomes" id="UP000051679">
    <property type="component" value="Unassembled WGS sequence"/>
</dbReference>
<proteinExistence type="predicted"/>
<gene>
    <name evidence="2" type="ORF">FC18_GL000372</name>
</gene>
<sequence>MPDTVSKTLFDPTAVFVTEQTTQAAIFQEVADKLVEKQYVKPEFLVNLSEREKNYPTGIDMSVVNPDYPNVAIPHTEGEFVNVRLVVPIKLVHPVEFHNMIDPTDKFDVSFLFMILNNDPDGQANVLAEIMGFLTTTPAEDLENFFGETNRAAIYSFLNTFFTQE</sequence>
<name>A0A0R1ZJN3_9LACO</name>
<dbReference type="Gene3D" id="3.40.930.10">
    <property type="entry name" value="Mannitol-specific EII, Chain A"/>
    <property type="match status" value="1"/>
</dbReference>
<dbReference type="AlphaFoldDB" id="A0A0R1ZJN3"/>
<feature type="domain" description="PTS EIIA type-2" evidence="1">
    <location>
        <begin position="7"/>
        <end position="161"/>
    </location>
</feature>
<dbReference type="PROSITE" id="PS51094">
    <property type="entry name" value="PTS_EIIA_TYPE_2"/>
    <property type="match status" value="1"/>
</dbReference>
<dbReference type="PATRIC" id="fig|1291052.5.peg.383"/>
<keyword evidence="3" id="KW-1185">Reference proteome</keyword>
<dbReference type="PANTHER" id="PTHR47738">
    <property type="entry name" value="PTS SYSTEM FRUCTOSE-LIKE EIIA COMPONENT-RELATED"/>
    <property type="match status" value="1"/>
</dbReference>
<dbReference type="EMBL" id="AYYO01000055">
    <property type="protein sequence ID" value="KRM54562.1"/>
    <property type="molecule type" value="Genomic_DNA"/>
</dbReference>
<dbReference type="Pfam" id="PF00359">
    <property type="entry name" value="PTS_EIIA_2"/>
    <property type="match status" value="1"/>
</dbReference>
<evidence type="ECO:0000313" key="2">
    <source>
        <dbReference type="EMBL" id="KRM54562.1"/>
    </source>
</evidence>